<evidence type="ECO:0000313" key="3">
    <source>
        <dbReference type="Proteomes" id="UP000192578"/>
    </source>
</evidence>
<protein>
    <submittedName>
        <fullName evidence="2">UHRF1-binding protein 1-like</fullName>
    </submittedName>
</protein>
<feature type="region of interest" description="Disordered" evidence="1">
    <location>
        <begin position="848"/>
        <end position="924"/>
    </location>
</feature>
<dbReference type="OrthoDB" id="43807at2759"/>
<reference evidence="3" key="1">
    <citation type="submission" date="2017-01" db="EMBL/GenBank/DDBJ databases">
        <title>Comparative genomics of anhydrobiosis in the tardigrade Hypsibius dujardini.</title>
        <authorList>
            <person name="Yoshida Y."/>
            <person name="Koutsovoulos G."/>
            <person name="Laetsch D."/>
            <person name="Stevens L."/>
            <person name="Kumar S."/>
            <person name="Horikawa D."/>
            <person name="Ishino K."/>
            <person name="Komine S."/>
            <person name="Tomita M."/>
            <person name="Blaxter M."/>
            <person name="Arakawa K."/>
        </authorList>
    </citation>
    <scope>NUCLEOTIDE SEQUENCE [LARGE SCALE GENOMIC DNA]</scope>
    <source>
        <strain evidence="3">Z151</strain>
    </source>
</reference>
<dbReference type="PANTHER" id="PTHR22774:SF11">
    <property type="entry name" value="CHOREIN N-TERMINAL DOMAIN-CONTAINING PROTEIN"/>
    <property type="match status" value="1"/>
</dbReference>
<comment type="caution">
    <text evidence="2">The sequence shown here is derived from an EMBL/GenBank/DDBJ whole genome shotgun (WGS) entry which is preliminary data.</text>
</comment>
<name>A0A9X6NLI5_HYPEX</name>
<evidence type="ECO:0000256" key="1">
    <source>
        <dbReference type="SAM" id="MobiDB-lite"/>
    </source>
</evidence>
<organism evidence="2 3">
    <name type="scientific">Hypsibius exemplaris</name>
    <name type="common">Freshwater tardigrade</name>
    <dbReference type="NCBI Taxonomy" id="2072580"/>
    <lineage>
        <taxon>Eukaryota</taxon>
        <taxon>Metazoa</taxon>
        <taxon>Ecdysozoa</taxon>
        <taxon>Tardigrada</taxon>
        <taxon>Eutardigrada</taxon>
        <taxon>Parachela</taxon>
        <taxon>Hypsibioidea</taxon>
        <taxon>Hypsibiidae</taxon>
        <taxon>Hypsibius</taxon>
    </lineage>
</organism>
<sequence>MTSFIKTQIANQLGRFIKNFERDQLKLSLTKGRFELTDLEFDEVLLTDLIELPTWMRISKVTCNRLYVKIGWRKIQHLPLHIHLDEVKVKLETCPELRTPHPVSVMSMPDMPEMKYRLPHKIIDGAYLTMNSLKISFTSELMRAEVQLLELRTYPSLPEWEETDDIAKGRLKNSDMDETLIFRQLDYTSLKLELFSVGENETDSSPIHLITSAGNARLICKRRLSDATLLNMKVDMLLEQIQLTLSETEMKSTVDFVKNIMKLVDASSQQTRIRKAQRKYVAKQDNNKALKEFLKKHIGEEYSEQTEKRPHFKDARARYYMRHAIWETSQHFLIKSVDLTIVHDNRLPESFMEYRQQARYANASISFHIGNIRADVYPFHLVAEGNTSWLTSHHIVPGSDEWINALLGGYRRELGNISPDFEEDFKALMSTTIIAGIGEMTIYPLVTAADLQSGNRPNELPFMEFTKADFAIPDSVPGIELSRTQYYYAKEVKWPVPKANMFVSVSPMKLSLDANTIDWLTLMGLHVSLDLIRKLNDLEQFMHGTAEPSSITTLMRVECYFPRIFFPKSFSNREERASGIQIQAASIVITNTTVGQSKLVDEALPHLLETNLYANPTYFPNMPADWKIPDVIKHFRSYSQDPSRRPSMFSIEVSDIWAGAVTGDLGSGIALPFLDAFSLRMWAVPGTFSICQPRRLVWGAAIVDIDAPTIRVQLNEYTLKLLADVSDGLNKLGEVGAEHMSLLSKLGCPELGLCLLMQQENVEVSVILQSECGPGSQLNAGDAIAVSNLAVAKETSSMSSLQSNDGSRRGSISSLNQTTPPPAGKAAVGAAVPNASVSPLALRTQLQSTAAPQPVEGIHPVSTTEVPQLPKMERPWWRRGRPGKGSTDSDVDEDTDADASSMEATDTETGYHSDDDEGVSSLAGADTDTEDVASLAQFSWSGVGKEKRRVPLADVPASLLCITLKSLQTFLVLSHGHVLAKLRLGHIVLSETRDMALSEMANLPVQEPDLDVARPEYLDTVLVRFEQGKYSTNAGSPAIMSVVRGLDVKLNYESIKRLQAMTADMGGSGSAAKPLVAKEDLTVEEVVSNKLPAVPLIDIRIMNVQCRLKDAIEAASSSLGASAGQTTGDAFPSLSTAVRDLRFKISGLSVQSQKDGLICVSSVRDEELDEDEDVDSPSPRILQMQLNTLAERKAKLEHRIEQLQARLAWASFQWVRGVKAWYHRKGQERGGALFYNVTRPNDNCADITAGFEICNIRRVQEMNPQLNCDEIIPLSLTLVVRADARCGSPCHREWC</sequence>
<dbReference type="EMBL" id="MTYJ01000273">
    <property type="protein sequence ID" value="OWA52541.1"/>
    <property type="molecule type" value="Genomic_DNA"/>
</dbReference>
<dbReference type="PANTHER" id="PTHR22774">
    <property type="entry name" value="CHOREIN N-TERMINAL DOMAIN-CONTAINING PROTEIN"/>
    <property type="match status" value="1"/>
</dbReference>
<accession>A0A9X6NLI5</accession>
<evidence type="ECO:0000313" key="2">
    <source>
        <dbReference type="EMBL" id="OWA52541.1"/>
    </source>
</evidence>
<dbReference type="Proteomes" id="UP000192578">
    <property type="component" value="Unassembled WGS sequence"/>
</dbReference>
<keyword evidence="3" id="KW-1185">Reference proteome</keyword>
<dbReference type="Pfam" id="PF24917">
    <property type="entry name" value="BLTP3A_B"/>
    <property type="match status" value="2"/>
</dbReference>
<proteinExistence type="predicted"/>
<feature type="region of interest" description="Disordered" evidence="1">
    <location>
        <begin position="797"/>
        <end position="830"/>
    </location>
</feature>
<gene>
    <name evidence="2" type="ORF">BV898_16993</name>
</gene>
<feature type="compositionally biased region" description="Polar residues" evidence="1">
    <location>
        <begin position="797"/>
        <end position="818"/>
    </location>
</feature>
<dbReference type="InterPro" id="IPR026728">
    <property type="entry name" value="BLTP3A/B"/>
</dbReference>